<gene>
    <name evidence="2" type="ORF">HOLleu_26586</name>
</gene>
<dbReference type="Proteomes" id="UP001152320">
    <property type="component" value="Chromosome 13"/>
</dbReference>
<organism evidence="2 3">
    <name type="scientific">Holothuria leucospilota</name>
    <name type="common">Black long sea cucumber</name>
    <name type="synonym">Mertensiothuria leucospilota</name>
    <dbReference type="NCBI Taxonomy" id="206669"/>
    <lineage>
        <taxon>Eukaryota</taxon>
        <taxon>Metazoa</taxon>
        <taxon>Echinodermata</taxon>
        <taxon>Eleutherozoa</taxon>
        <taxon>Echinozoa</taxon>
        <taxon>Holothuroidea</taxon>
        <taxon>Aspidochirotacea</taxon>
        <taxon>Aspidochirotida</taxon>
        <taxon>Holothuriidae</taxon>
        <taxon>Holothuria</taxon>
    </lineage>
</organism>
<sequence length="433" mass="48400">MVERMFQETELSPDMMSDQDALLLEWLVTGGENEGLTDDEMLSAIPTLASPSSIPQESTVASMDPPRRNYVGRVNEGASTSGFHRGQKRCHDAGEPSRSEDGVTDDETDDGADEAIDLNNVSQFFKIDKVTEKFVKKFNATSSDHFVKFNNLDKLSANTFPIVLGKIIEKLIETLTDGMSGHDMVRKVISSELLDTPISLPFVRRRDLSVERIMAHIEKILQSHQEIILDEVLHLNFIHLKIPCGGGNNGIRNPGVDVLKFLKRKRSIIITPNTEDNLCCARAIVTAIARNECHPKWESIRKGWGIQLALARKLHRDAGVPEGLCGIDELQAFQTFLGKSLFMDITGKDIDNGEECRESGEFEEGDDDEELVTRKIGVDPFKQCITIASACNLVFRRNFMKPKSIAVFYQRQVQQLFVCSDSSEISVHRSIGD</sequence>
<keyword evidence="3" id="KW-1185">Reference proteome</keyword>
<proteinExistence type="predicted"/>
<evidence type="ECO:0000313" key="2">
    <source>
        <dbReference type="EMBL" id="KAJ8030237.1"/>
    </source>
</evidence>
<dbReference type="OrthoDB" id="6434689at2759"/>
<feature type="region of interest" description="Disordered" evidence="1">
    <location>
        <begin position="48"/>
        <end position="113"/>
    </location>
</feature>
<dbReference type="AlphaFoldDB" id="A0A9Q1H046"/>
<dbReference type="EMBL" id="JAIZAY010000013">
    <property type="protein sequence ID" value="KAJ8030237.1"/>
    <property type="molecule type" value="Genomic_DNA"/>
</dbReference>
<feature type="compositionally biased region" description="Polar residues" evidence="1">
    <location>
        <begin position="49"/>
        <end position="61"/>
    </location>
</feature>
<feature type="compositionally biased region" description="Basic and acidic residues" evidence="1">
    <location>
        <begin position="89"/>
        <end position="101"/>
    </location>
</feature>
<evidence type="ECO:0000256" key="1">
    <source>
        <dbReference type="SAM" id="MobiDB-lite"/>
    </source>
</evidence>
<accession>A0A9Q1H046</accession>
<name>A0A9Q1H046_HOLLE</name>
<protein>
    <submittedName>
        <fullName evidence="2">Uncharacterized protein</fullName>
    </submittedName>
</protein>
<evidence type="ECO:0000313" key="3">
    <source>
        <dbReference type="Proteomes" id="UP001152320"/>
    </source>
</evidence>
<feature type="compositionally biased region" description="Acidic residues" evidence="1">
    <location>
        <begin position="102"/>
        <end position="113"/>
    </location>
</feature>
<reference evidence="2" key="1">
    <citation type="submission" date="2021-10" db="EMBL/GenBank/DDBJ databases">
        <title>Tropical sea cucumber genome reveals ecological adaptation and Cuvierian tubules defense mechanism.</title>
        <authorList>
            <person name="Chen T."/>
        </authorList>
    </citation>
    <scope>NUCLEOTIDE SEQUENCE</scope>
    <source>
        <strain evidence="2">Nanhai2018</strain>
        <tissue evidence="2">Muscle</tissue>
    </source>
</reference>
<comment type="caution">
    <text evidence="2">The sequence shown here is derived from an EMBL/GenBank/DDBJ whole genome shotgun (WGS) entry which is preliminary data.</text>
</comment>